<comment type="caution">
    <text evidence="1">The sequence shown here is derived from an EMBL/GenBank/DDBJ whole genome shotgun (WGS) entry which is preliminary data.</text>
</comment>
<reference evidence="1" key="2">
    <citation type="submission" date="2022-01" db="EMBL/GenBank/DDBJ databases">
        <authorList>
            <person name="Yamashiro T."/>
            <person name="Shiraishi A."/>
            <person name="Satake H."/>
            <person name="Nakayama K."/>
        </authorList>
    </citation>
    <scope>NUCLEOTIDE SEQUENCE</scope>
</reference>
<evidence type="ECO:0000313" key="2">
    <source>
        <dbReference type="Proteomes" id="UP001151760"/>
    </source>
</evidence>
<sequence>MIENILFSSVSETFVAFRTFVLILRLLIVPDSSLAKAFGKHWKEIHVTWAQLKKKRDKDTTLQDFDGALDLKCVETASRFLLTPSKLEGDDVTIFSDAVTIADLKKSIEDSTG</sequence>
<evidence type="ECO:0000313" key="1">
    <source>
        <dbReference type="EMBL" id="GJS78679.1"/>
    </source>
</evidence>
<name>A0ABQ4YLG1_9ASTR</name>
<proteinExistence type="predicted"/>
<evidence type="ECO:0008006" key="3">
    <source>
        <dbReference type="Google" id="ProtNLM"/>
    </source>
</evidence>
<organism evidence="1 2">
    <name type="scientific">Tanacetum coccineum</name>
    <dbReference type="NCBI Taxonomy" id="301880"/>
    <lineage>
        <taxon>Eukaryota</taxon>
        <taxon>Viridiplantae</taxon>
        <taxon>Streptophyta</taxon>
        <taxon>Embryophyta</taxon>
        <taxon>Tracheophyta</taxon>
        <taxon>Spermatophyta</taxon>
        <taxon>Magnoliopsida</taxon>
        <taxon>eudicotyledons</taxon>
        <taxon>Gunneridae</taxon>
        <taxon>Pentapetalae</taxon>
        <taxon>asterids</taxon>
        <taxon>campanulids</taxon>
        <taxon>Asterales</taxon>
        <taxon>Asteraceae</taxon>
        <taxon>Asteroideae</taxon>
        <taxon>Anthemideae</taxon>
        <taxon>Anthemidinae</taxon>
        <taxon>Tanacetum</taxon>
    </lineage>
</organism>
<keyword evidence="2" id="KW-1185">Reference proteome</keyword>
<accession>A0ABQ4YLG1</accession>
<dbReference type="EMBL" id="BQNB010010542">
    <property type="protein sequence ID" value="GJS78679.1"/>
    <property type="molecule type" value="Genomic_DNA"/>
</dbReference>
<dbReference type="Proteomes" id="UP001151760">
    <property type="component" value="Unassembled WGS sequence"/>
</dbReference>
<protein>
    <recommendedName>
        <fullName evidence="3">Ubiquitin-like domain-containing protein</fullName>
    </recommendedName>
</protein>
<gene>
    <name evidence="1" type="ORF">Tco_0728560</name>
</gene>
<reference evidence="1" key="1">
    <citation type="journal article" date="2022" name="Int. J. Mol. Sci.">
        <title>Draft Genome of Tanacetum Coccineum: Genomic Comparison of Closely Related Tanacetum-Family Plants.</title>
        <authorList>
            <person name="Yamashiro T."/>
            <person name="Shiraishi A."/>
            <person name="Nakayama K."/>
            <person name="Satake H."/>
        </authorList>
    </citation>
    <scope>NUCLEOTIDE SEQUENCE</scope>
</reference>